<gene>
    <name evidence="1" type="ORF">BV22DRAFT_1186828</name>
</gene>
<organism evidence="1 2">
    <name type="scientific">Leucogyrophana mollusca</name>
    <dbReference type="NCBI Taxonomy" id="85980"/>
    <lineage>
        <taxon>Eukaryota</taxon>
        <taxon>Fungi</taxon>
        <taxon>Dikarya</taxon>
        <taxon>Basidiomycota</taxon>
        <taxon>Agaricomycotina</taxon>
        <taxon>Agaricomycetes</taxon>
        <taxon>Agaricomycetidae</taxon>
        <taxon>Boletales</taxon>
        <taxon>Boletales incertae sedis</taxon>
        <taxon>Leucogyrophana</taxon>
    </lineage>
</organism>
<comment type="caution">
    <text evidence="1">The sequence shown here is derived from an EMBL/GenBank/DDBJ whole genome shotgun (WGS) entry which is preliminary data.</text>
</comment>
<keyword evidence="2" id="KW-1185">Reference proteome</keyword>
<evidence type="ECO:0000313" key="2">
    <source>
        <dbReference type="Proteomes" id="UP000790709"/>
    </source>
</evidence>
<sequence>MWTETAEALLRPPSHEFNNLGALHTIALHPDLFQVSTPINVDLFESLLSSHPNHPFVISVCRGLCEGFWPFADTNLGSYPVTWDNSDQIAKEALAGQYSCVFSLDLLPGMYSMPTHMVPKPGGNFRLITNHSTGEYSLNSMISRENNVRDLGNAFNEFLHLWKADIVSFEGQHWVDWKNVFGGRASQQIWHTFMALILWIAVVRLCLVAFLYVDDSFSFERGGVVAYYAPYKKYLPHSLGSLLELWDSLGISHHEAKQVFGYKLPIIGFEVNPNVMLVQISDESRKRLIERLMGFAKYNKSIVGDLNWALNVYPLLHPGLCAIYSKIVGKQSPSAPLWINHAVVEELLWVVHHLTTSEGIFFLKSVPWMASSAAPDIFQVMCDASGVAMAFWYPSLGLGFQLLLPPHPWRGTILFHEALAVCSAIHEAGHHFPRGSRLAVFTDNMNTVHMFNSLAADPDYNPILILAVNVILASRINVHIFHIAGVDNIVADHLSQNQNVLAERAAPRLVIETFQPPQDVLGAALERSEGAHTDPNSKGGGGCSDPNPK</sequence>
<dbReference type="EMBL" id="MU266824">
    <property type="protein sequence ID" value="KAH7918235.1"/>
    <property type="molecule type" value="Genomic_DNA"/>
</dbReference>
<reference evidence="1" key="1">
    <citation type="journal article" date="2021" name="New Phytol.">
        <title>Evolutionary innovations through gain and loss of genes in the ectomycorrhizal Boletales.</title>
        <authorList>
            <person name="Wu G."/>
            <person name="Miyauchi S."/>
            <person name="Morin E."/>
            <person name="Kuo A."/>
            <person name="Drula E."/>
            <person name="Varga T."/>
            <person name="Kohler A."/>
            <person name="Feng B."/>
            <person name="Cao Y."/>
            <person name="Lipzen A."/>
            <person name="Daum C."/>
            <person name="Hundley H."/>
            <person name="Pangilinan J."/>
            <person name="Johnson J."/>
            <person name="Barry K."/>
            <person name="LaButti K."/>
            <person name="Ng V."/>
            <person name="Ahrendt S."/>
            <person name="Min B."/>
            <person name="Choi I.G."/>
            <person name="Park H."/>
            <person name="Plett J.M."/>
            <person name="Magnuson J."/>
            <person name="Spatafora J.W."/>
            <person name="Nagy L.G."/>
            <person name="Henrissat B."/>
            <person name="Grigoriev I.V."/>
            <person name="Yang Z.L."/>
            <person name="Xu J."/>
            <person name="Martin F.M."/>
        </authorList>
    </citation>
    <scope>NUCLEOTIDE SEQUENCE</scope>
    <source>
        <strain evidence="1">KUC20120723A-06</strain>
    </source>
</reference>
<evidence type="ECO:0000313" key="1">
    <source>
        <dbReference type="EMBL" id="KAH7918235.1"/>
    </source>
</evidence>
<protein>
    <submittedName>
        <fullName evidence="1">Uncharacterized protein</fullName>
    </submittedName>
</protein>
<proteinExistence type="predicted"/>
<dbReference type="Proteomes" id="UP000790709">
    <property type="component" value="Unassembled WGS sequence"/>
</dbReference>
<accession>A0ACB8AXW1</accession>
<name>A0ACB8AXW1_9AGAM</name>